<dbReference type="EMBL" id="MNAD01001649">
    <property type="protein sequence ID" value="OJT02833.1"/>
    <property type="molecule type" value="Genomic_DNA"/>
</dbReference>
<evidence type="ECO:0000313" key="3">
    <source>
        <dbReference type="Proteomes" id="UP000184267"/>
    </source>
</evidence>
<feature type="compositionally biased region" description="Basic and acidic residues" evidence="1">
    <location>
        <begin position="72"/>
        <end position="83"/>
    </location>
</feature>
<proteinExistence type="predicted"/>
<keyword evidence="3" id="KW-1185">Reference proteome</keyword>
<accession>A0A1M2V5I5</accession>
<dbReference type="AlphaFoldDB" id="A0A1M2V5I5"/>
<organism evidence="2 3">
    <name type="scientific">Trametes pubescens</name>
    <name type="common">White-rot fungus</name>
    <dbReference type="NCBI Taxonomy" id="154538"/>
    <lineage>
        <taxon>Eukaryota</taxon>
        <taxon>Fungi</taxon>
        <taxon>Dikarya</taxon>
        <taxon>Basidiomycota</taxon>
        <taxon>Agaricomycotina</taxon>
        <taxon>Agaricomycetes</taxon>
        <taxon>Polyporales</taxon>
        <taxon>Polyporaceae</taxon>
        <taxon>Trametes</taxon>
    </lineage>
</organism>
<evidence type="ECO:0000256" key="1">
    <source>
        <dbReference type="SAM" id="MobiDB-lite"/>
    </source>
</evidence>
<name>A0A1M2V5I5_TRAPU</name>
<sequence length="83" mass="9089">MGILTVPSSIYTAVPHRATVAPSSHMTSDRPTLPDERKITLGVANILHKSHQPSDFHGERQSTAPSAYDAVEYERRGAQESCE</sequence>
<dbReference type="Proteomes" id="UP000184267">
    <property type="component" value="Unassembled WGS sequence"/>
</dbReference>
<feature type="region of interest" description="Disordered" evidence="1">
    <location>
        <begin position="49"/>
        <end position="83"/>
    </location>
</feature>
<comment type="caution">
    <text evidence="2">The sequence shown here is derived from an EMBL/GenBank/DDBJ whole genome shotgun (WGS) entry which is preliminary data.</text>
</comment>
<reference evidence="2 3" key="1">
    <citation type="submission" date="2016-10" db="EMBL/GenBank/DDBJ databases">
        <title>Genome sequence of the basidiomycete white-rot fungus Trametes pubescens.</title>
        <authorList>
            <person name="Makela M.R."/>
            <person name="Granchi Z."/>
            <person name="Peng M."/>
            <person name="De Vries R.P."/>
            <person name="Grigoriev I."/>
            <person name="Riley R."/>
            <person name="Hilden K."/>
        </authorList>
    </citation>
    <scope>NUCLEOTIDE SEQUENCE [LARGE SCALE GENOMIC DNA]</scope>
    <source>
        <strain evidence="2 3">FBCC735</strain>
    </source>
</reference>
<protein>
    <submittedName>
        <fullName evidence="2">Uncharacterized protein</fullName>
    </submittedName>
</protein>
<gene>
    <name evidence="2" type="ORF">TRAPUB_6689</name>
</gene>
<evidence type="ECO:0000313" key="2">
    <source>
        <dbReference type="EMBL" id="OJT02833.1"/>
    </source>
</evidence>